<sequence length="276" mass="31675">TVFGESFDEIFGCSATEFHNFKNQSLLDMNSMEFGYLVFNSLDWILSGEIFMLTFSEVQWAKIKSLSDQSNSNEDSSIIASRIRPMVRLGLTVVDYIRNFNNSYEDKTKILDQKEDDGLSGEIDGESVEVLPENSHELTLEEIRESEERDLLSREKDSNELGVETSIRTSVNSEDHFDLDLFRNQNYLTSRETSRNWSREENFENLSGQDLILNSESSSFLSFNDVNLSFGNRPSFTRISYNSFDKHGDIFNENSSDYSYENSLNSVVGNIEKMSV</sequence>
<dbReference type="Proteomes" id="UP000789525">
    <property type="component" value="Unassembled WGS sequence"/>
</dbReference>
<evidence type="ECO:0000313" key="2">
    <source>
        <dbReference type="Proteomes" id="UP000789525"/>
    </source>
</evidence>
<dbReference type="EMBL" id="CAJVPT010003274">
    <property type="protein sequence ID" value="CAG8493787.1"/>
    <property type="molecule type" value="Genomic_DNA"/>
</dbReference>
<gene>
    <name evidence="1" type="ORF">ACOLOM_LOCUS2489</name>
</gene>
<evidence type="ECO:0000313" key="1">
    <source>
        <dbReference type="EMBL" id="CAG8493787.1"/>
    </source>
</evidence>
<reference evidence="1" key="1">
    <citation type="submission" date="2021-06" db="EMBL/GenBank/DDBJ databases">
        <authorList>
            <person name="Kallberg Y."/>
            <person name="Tangrot J."/>
            <person name="Rosling A."/>
        </authorList>
    </citation>
    <scope>NUCLEOTIDE SEQUENCE</scope>
    <source>
        <strain evidence="1">CL356</strain>
    </source>
</reference>
<comment type="caution">
    <text evidence="1">The sequence shown here is derived from an EMBL/GenBank/DDBJ whole genome shotgun (WGS) entry which is preliminary data.</text>
</comment>
<keyword evidence="2" id="KW-1185">Reference proteome</keyword>
<name>A0ACA9KVP4_9GLOM</name>
<feature type="non-terminal residue" evidence="1">
    <location>
        <position position="1"/>
    </location>
</feature>
<protein>
    <submittedName>
        <fullName evidence="1">12880_t:CDS:1</fullName>
    </submittedName>
</protein>
<organism evidence="1 2">
    <name type="scientific">Acaulospora colombiana</name>
    <dbReference type="NCBI Taxonomy" id="27376"/>
    <lineage>
        <taxon>Eukaryota</taxon>
        <taxon>Fungi</taxon>
        <taxon>Fungi incertae sedis</taxon>
        <taxon>Mucoromycota</taxon>
        <taxon>Glomeromycotina</taxon>
        <taxon>Glomeromycetes</taxon>
        <taxon>Diversisporales</taxon>
        <taxon>Acaulosporaceae</taxon>
        <taxon>Acaulospora</taxon>
    </lineage>
</organism>
<proteinExistence type="predicted"/>
<accession>A0ACA9KVP4</accession>